<dbReference type="PANTHER" id="PTHR42959:SF1">
    <property type="entry name" value="CARBAMOYLTRANSFERASE HYPF"/>
    <property type="match status" value="1"/>
</dbReference>
<proteinExistence type="inferred from homology"/>
<feature type="domain" description="HypF Kae1-like" evidence="2">
    <location>
        <begin position="15"/>
        <end position="117"/>
    </location>
</feature>
<dbReference type="HOGENOM" id="CLU_009164_1_0_4"/>
<feature type="domain" description="Carbamoyltransferase Kae1-like" evidence="3">
    <location>
        <begin position="127"/>
        <end position="259"/>
    </location>
</feature>
<dbReference type="STRING" id="1458426.SMCB_2098"/>
<sequence>MPTPMSRTATPAPSAATVLALGAWLKNSACLCQGGRVQWTAVHGDLSDPQSCMALRASALALIRQARASGGPPLAALAHDLHPDFYSSQLAQELAAELGLPAVAVQHHRAHIGAVMAAHGLDEPVLGLALDGFGLGSDGGAWGGELLWLEGAQWQRLGHLHPLALPGGDQAARQPWRMAASALHACGLGAQIGAHWGARVGASRAATVQQMLARGLNCPLSSSAGRWFDAAAAALGLCLEQDDEAQAAVALEQAAARALERGTPLPDLPLPSLLPGAATQSATGVGTGFDATATPLTSSQILDLRPLWLALHEAAAPLRLGRTANATLPTAPDRAAAPPSAHTAPAPSIAAQAALAAAFHLRLADGLADWVLAAARARQTRSVALAGGCFYNRILRQRLQARLIEAGQHVYLQTAQGCGDAGLALGQAWVAAQELAAAPCPASFYQENPLCV</sequence>
<dbReference type="RefSeq" id="WP_275451287.1">
    <property type="nucleotide sequence ID" value="NZ_AP014569.1"/>
</dbReference>
<feature type="domain" description="Carbamoyltransferase Kae1-like" evidence="3">
    <location>
        <begin position="350"/>
        <end position="427"/>
    </location>
</feature>
<dbReference type="InterPro" id="IPR041440">
    <property type="entry name" value="HypF_C"/>
</dbReference>
<dbReference type="Gene3D" id="3.30.420.40">
    <property type="match status" value="1"/>
</dbReference>
<keyword evidence="5" id="KW-1185">Reference proteome</keyword>
<organism evidence="4 5">
    <name type="scientific">Serpentinimonas maccroryi</name>
    <dbReference type="NCBI Taxonomy" id="1458426"/>
    <lineage>
        <taxon>Bacteria</taxon>
        <taxon>Pseudomonadati</taxon>
        <taxon>Pseudomonadota</taxon>
        <taxon>Betaproteobacteria</taxon>
        <taxon>Burkholderiales</taxon>
        <taxon>Comamonadaceae</taxon>
        <taxon>Serpentinimonas</taxon>
    </lineage>
</organism>
<dbReference type="EMBL" id="AP014569">
    <property type="protein sequence ID" value="BAO84326.1"/>
    <property type="molecule type" value="Genomic_DNA"/>
</dbReference>
<comment type="similarity">
    <text evidence="1">Belongs to the carbamoyltransferase HypF family.</text>
</comment>
<reference evidence="4 5" key="1">
    <citation type="journal article" date="2014" name="Nat. Commun.">
        <title>Physiological and genomic features of highly alkaliphilic hydrogen-utilizing Betaproteobacteria from a continental serpentinizing site.</title>
        <authorList>
            <person name="Suzuki S."/>
            <person name="Kuenen J.G."/>
            <person name="Schipper K."/>
            <person name="van der Velde S."/>
            <person name="Ishii S."/>
            <person name="Wu A."/>
            <person name="Sorokin D.Y."/>
            <person name="Tenney A."/>
            <person name="Meng X.Y."/>
            <person name="Morrill P.L."/>
            <person name="Kamagata Y."/>
            <person name="Muyzer G."/>
            <person name="Nealson K.H."/>
        </authorList>
    </citation>
    <scope>NUCLEOTIDE SEQUENCE [LARGE SCALE GENOMIC DNA]</scope>
    <source>
        <strain evidence="4 5">B1</strain>
    </source>
</reference>
<dbReference type="Gene3D" id="3.30.420.360">
    <property type="match status" value="1"/>
</dbReference>
<dbReference type="AlphaFoldDB" id="A0A060NP82"/>
<dbReference type="InterPro" id="IPR051060">
    <property type="entry name" value="Carbamoyltrans_HypF-like"/>
</dbReference>
<gene>
    <name evidence="4" type="ORF">SMCB_2098</name>
</gene>
<name>A0A060NP82_9BURK</name>
<protein>
    <submittedName>
        <fullName evidence="4">Hydrogenase maturation factor</fullName>
    </submittedName>
</protein>
<dbReference type="PANTHER" id="PTHR42959">
    <property type="entry name" value="CARBAMOYLTRANSFERASE"/>
    <property type="match status" value="1"/>
</dbReference>
<evidence type="ECO:0000259" key="2">
    <source>
        <dbReference type="Pfam" id="PF17788"/>
    </source>
</evidence>
<dbReference type="GO" id="GO:0008270">
    <property type="term" value="F:zinc ion binding"/>
    <property type="evidence" value="ECO:0007669"/>
    <property type="project" value="TreeGrafter"/>
</dbReference>
<dbReference type="GO" id="GO:0016743">
    <property type="term" value="F:carboxyl- or carbamoyltransferase activity"/>
    <property type="evidence" value="ECO:0007669"/>
    <property type="project" value="TreeGrafter"/>
</dbReference>
<dbReference type="Pfam" id="PF22521">
    <property type="entry name" value="HypF_C_2"/>
    <property type="match status" value="2"/>
</dbReference>
<evidence type="ECO:0000313" key="5">
    <source>
        <dbReference type="Proteomes" id="UP000066014"/>
    </source>
</evidence>
<evidence type="ECO:0000259" key="3">
    <source>
        <dbReference type="Pfam" id="PF22521"/>
    </source>
</evidence>
<dbReference type="InterPro" id="IPR055128">
    <property type="entry name" value="HypF_C_2"/>
</dbReference>
<evidence type="ECO:0000256" key="1">
    <source>
        <dbReference type="ARBA" id="ARBA00008097"/>
    </source>
</evidence>
<accession>A0A060NP82</accession>
<dbReference type="Pfam" id="PF17788">
    <property type="entry name" value="HypF_C"/>
    <property type="match status" value="1"/>
</dbReference>
<dbReference type="KEGG" id="cbab:SMCB_2098"/>
<evidence type="ECO:0000313" key="4">
    <source>
        <dbReference type="EMBL" id="BAO84326.1"/>
    </source>
</evidence>
<dbReference type="Proteomes" id="UP000066014">
    <property type="component" value="Chromosome"/>
</dbReference>
<dbReference type="GO" id="GO:0051604">
    <property type="term" value="P:protein maturation"/>
    <property type="evidence" value="ECO:0007669"/>
    <property type="project" value="TreeGrafter"/>
</dbReference>